<accession>A0A2S1QZ94</accession>
<evidence type="ECO:0000256" key="2">
    <source>
        <dbReference type="ARBA" id="ARBA00022801"/>
    </source>
</evidence>
<dbReference type="PANTHER" id="PTHR31793:SF27">
    <property type="entry name" value="NOVEL THIOESTERASE SUPERFAMILY DOMAIN AND SAPOSIN A-TYPE DOMAIN CONTAINING PROTEIN (0610012H03RIK)"/>
    <property type="match status" value="1"/>
</dbReference>
<organism evidence="3 4">
    <name type="scientific">Flavobacterium album</name>
    <dbReference type="NCBI Taxonomy" id="2175091"/>
    <lineage>
        <taxon>Bacteria</taxon>
        <taxon>Pseudomonadati</taxon>
        <taxon>Bacteroidota</taxon>
        <taxon>Flavobacteriia</taxon>
        <taxon>Flavobacteriales</taxon>
        <taxon>Flavobacteriaceae</taxon>
        <taxon>Flavobacterium</taxon>
    </lineage>
</organism>
<dbReference type="PANTHER" id="PTHR31793">
    <property type="entry name" value="4-HYDROXYBENZOYL-COA THIOESTERASE FAMILY MEMBER"/>
    <property type="match status" value="1"/>
</dbReference>
<keyword evidence="4" id="KW-1185">Reference proteome</keyword>
<keyword evidence="2" id="KW-0378">Hydrolase</keyword>
<dbReference type="Gene3D" id="3.10.129.10">
    <property type="entry name" value="Hotdog Thioesterase"/>
    <property type="match status" value="1"/>
</dbReference>
<evidence type="ECO:0000313" key="3">
    <source>
        <dbReference type="EMBL" id="AWH85737.1"/>
    </source>
</evidence>
<dbReference type="InterPro" id="IPR029069">
    <property type="entry name" value="HotDog_dom_sf"/>
</dbReference>
<gene>
    <name evidence="3" type="ORF">HYN59_11735</name>
</gene>
<comment type="similarity">
    <text evidence="1">Belongs to the 4-hydroxybenzoyl-CoA thioesterase family.</text>
</comment>
<proteinExistence type="inferred from homology"/>
<dbReference type="RefSeq" id="WP_108778439.1">
    <property type="nucleotide sequence ID" value="NZ_CP029186.1"/>
</dbReference>
<dbReference type="KEGG" id="falb:HYN59_11735"/>
<evidence type="ECO:0000313" key="4">
    <source>
        <dbReference type="Proteomes" id="UP000244929"/>
    </source>
</evidence>
<dbReference type="SUPFAM" id="SSF54637">
    <property type="entry name" value="Thioesterase/thiol ester dehydrase-isomerase"/>
    <property type="match status" value="1"/>
</dbReference>
<dbReference type="InterPro" id="IPR050563">
    <property type="entry name" value="4-hydroxybenzoyl-CoA_TE"/>
</dbReference>
<dbReference type="AlphaFoldDB" id="A0A2S1QZ94"/>
<reference evidence="3 4" key="1">
    <citation type="submission" date="2018-04" db="EMBL/GenBank/DDBJ databases">
        <title>Genome sequencing of Flavobacterium sp. HYN0059.</title>
        <authorList>
            <person name="Yi H."/>
            <person name="Baek C."/>
        </authorList>
    </citation>
    <scope>NUCLEOTIDE SEQUENCE [LARGE SCALE GENOMIC DNA]</scope>
    <source>
        <strain evidence="3 4">HYN0059</strain>
    </source>
</reference>
<name>A0A2S1QZ94_9FLAO</name>
<evidence type="ECO:0000256" key="1">
    <source>
        <dbReference type="ARBA" id="ARBA00005953"/>
    </source>
</evidence>
<dbReference type="CDD" id="cd00586">
    <property type="entry name" value="4HBT"/>
    <property type="match status" value="1"/>
</dbReference>
<dbReference type="GO" id="GO:0047617">
    <property type="term" value="F:fatty acyl-CoA hydrolase activity"/>
    <property type="evidence" value="ECO:0007669"/>
    <property type="project" value="TreeGrafter"/>
</dbReference>
<dbReference type="OrthoDB" id="9791529at2"/>
<dbReference type="Pfam" id="PF13279">
    <property type="entry name" value="4HBT_2"/>
    <property type="match status" value="1"/>
</dbReference>
<sequence>MELKTFYKIRFSDCDPFNHLNNSGYIDYMLNAREDHLKEFHDIDMTALYKKGSGWMVSRHEIVYLSPALYNEMVCIESALIKLSDDTLLVEMAMWDENQQQLRALLWTKFIHINLQTGMRDKHPNWFLEMARQFEDTELQQYATINDRLASLRR</sequence>
<dbReference type="EMBL" id="CP029186">
    <property type="protein sequence ID" value="AWH85737.1"/>
    <property type="molecule type" value="Genomic_DNA"/>
</dbReference>
<dbReference type="Proteomes" id="UP000244929">
    <property type="component" value="Chromosome"/>
</dbReference>
<protein>
    <submittedName>
        <fullName evidence="3">Acyl-CoA thioesterase</fullName>
    </submittedName>
</protein>